<dbReference type="Gene3D" id="3.40.50.150">
    <property type="entry name" value="Vaccinia Virus protein VP39"/>
    <property type="match status" value="1"/>
</dbReference>
<name>A0A9R0D993_SPOFR</name>
<organism evidence="1 3">
    <name type="scientific">Spodoptera frugiperda</name>
    <name type="common">Fall armyworm</name>
    <dbReference type="NCBI Taxonomy" id="7108"/>
    <lineage>
        <taxon>Eukaryota</taxon>
        <taxon>Metazoa</taxon>
        <taxon>Ecdysozoa</taxon>
        <taxon>Arthropoda</taxon>
        <taxon>Hexapoda</taxon>
        <taxon>Insecta</taxon>
        <taxon>Pterygota</taxon>
        <taxon>Neoptera</taxon>
        <taxon>Endopterygota</taxon>
        <taxon>Lepidoptera</taxon>
        <taxon>Glossata</taxon>
        <taxon>Ditrysia</taxon>
        <taxon>Noctuoidea</taxon>
        <taxon>Noctuidae</taxon>
        <taxon>Amphipyrinae</taxon>
        <taxon>Spodoptera</taxon>
    </lineage>
</organism>
<keyword evidence="1" id="KW-1185">Reference proteome</keyword>
<evidence type="ECO:0000313" key="1">
    <source>
        <dbReference type="Proteomes" id="UP000829999"/>
    </source>
</evidence>
<evidence type="ECO:0000313" key="5">
    <source>
        <dbReference type="RefSeq" id="XP_050549246.1"/>
    </source>
</evidence>
<evidence type="ECO:0000313" key="3">
    <source>
        <dbReference type="RefSeq" id="XP_035445174.2"/>
    </source>
</evidence>
<dbReference type="RefSeq" id="XP_035445176.2">
    <property type="nucleotide sequence ID" value="XM_035589283.2"/>
</dbReference>
<sequence>MPELTVTSEIYEEYDYKTKLSPSTEGNVISEFPFLLPKAGSSATYDDDDDLDIERPQKEVIKIEHSSKTKIALVGLQVWRGAFLLGDWLIHLGLKGELTNRSVLELGAGTGLTSFVAALYAKKVICTDINMGGILDLIKLNAKYNKKLVKSQFKVMPLDFTDTAWSPALLTEVKHASIIIAADVIYDDDLTAAFVSTIQKILNTEPPKTLYMVLEKRYVFTIEHLDSVAPCYETFLTLLDKVKTENAHSTWDIQQLPLDFPKYFTYDRVKDLVLWKISSTPI</sequence>
<dbReference type="GO" id="GO:0005634">
    <property type="term" value="C:nucleus"/>
    <property type="evidence" value="ECO:0007669"/>
    <property type="project" value="TreeGrafter"/>
</dbReference>
<dbReference type="RefSeq" id="XP_035445174.2">
    <property type="nucleotide sequence ID" value="XM_035589281.2"/>
</dbReference>
<dbReference type="PANTHER" id="PTHR23108:SF0">
    <property type="entry name" value="METHYLTRANSFERASE-LIKE PROTEIN 22"/>
    <property type="match status" value="1"/>
</dbReference>
<dbReference type="AlphaFoldDB" id="A0A9R0D993"/>
<evidence type="ECO:0000313" key="4">
    <source>
        <dbReference type="RefSeq" id="XP_035445176.2"/>
    </source>
</evidence>
<proteinExistence type="predicted"/>
<dbReference type="InterPro" id="IPR019410">
    <property type="entry name" value="Methyltransf_16"/>
</dbReference>
<dbReference type="RefSeq" id="XP_035445173.2">
    <property type="nucleotide sequence ID" value="XM_035589280.2"/>
</dbReference>
<dbReference type="PANTHER" id="PTHR23108">
    <property type="entry name" value="METHYLTRANSFERASE-RELATED"/>
    <property type="match status" value="1"/>
</dbReference>
<dbReference type="Pfam" id="PF10294">
    <property type="entry name" value="Methyltransf_16"/>
    <property type="match status" value="1"/>
</dbReference>
<reference evidence="2 3" key="1">
    <citation type="submission" date="2025-04" db="UniProtKB">
        <authorList>
            <consortium name="RefSeq"/>
        </authorList>
    </citation>
    <scope>IDENTIFICATION</scope>
    <source>
        <tissue evidence="2 3">Whole larval tissue</tissue>
    </source>
</reference>
<dbReference type="SUPFAM" id="SSF53335">
    <property type="entry name" value="S-adenosyl-L-methionine-dependent methyltransferases"/>
    <property type="match status" value="1"/>
</dbReference>
<dbReference type="GO" id="GO:0008276">
    <property type="term" value="F:protein methyltransferase activity"/>
    <property type="evidence" value="ECO:0007669"/>
    <property type="project" value="InterPro"/>
</dbReference>
<dbReference type="InterPro" id="IPR038899">
    <property type="entry name" value="METTL22"/>
</dbReference>
<gene>
    <name evidence="2 3 4 5" type="primary">LOC118272654</name>
</gene>
<dbReference type="GeneID" id="118272654"/>
<dbReference type="CDD" id="cd02440">
    <property type="entry name" value="AdoMet_MTases"/>
    <property type="match status" value="1"/>
</dbReference>
<accession>A0A9R0D993</accession>
<dbReference type="InterPro" id="IPR029063">
    <property type="entry name" value="SAM-dependent_MTases_sf"/>
</dbReference>
<dbReference type="OrthoDB" id="46564at2759"/>
<dbReference type="RefSeq" id="XP_050549246.1">
    <property type="nucleotide sequence ID" value="XM_050693289.1"/>
</dbReference>
<evidence type="ECO:0000313" key="2">
    <source>
        <dbReference type="RefSeq" id="XP_035445173.2"/>
    </source>
</evidence>
<dbReference type="Proteomes" id="UP000829999">
    <property type="component" value="Chromosome 4"/>
</dbReference>
<protein>
    <submittedName>
        <fullName evidence="2 3">Methyltransferase-like protein 22</fullName>
    </submittedName>
</protein>